<keyword evidence="4 6" id="KW-0371">Homeobox</keyword>
<dbReference type="AlphaFoldDB" id="T1SAI5"/>
<dbReference type="GO" id="GO:0000981">
    <property type="term" value="F:DNA-binding transcription factor activity, RNA polymerase II-specific"/>
    <property type="evidence" value="ECO:0007669"/>
    <property type="project" value="InterPro"/>
</dbReference>
<dbReference type="SMART" id="SM00389">
    <property type="entry name" value="HOX"/>
    <property type="match status" value="1"/>
</dbReference>
<dbReference type="EMBL" id="KF318016">
    <property type="protein sequence ID" value="AGR51132.1"/>
    <property type="molecule type" value="Genomic_DNA"/>
</dbReference>
<reference evidence="10" key="1">
    <citation type="journal article" date="2013" name="Proc. Natl. Acad. Sci. U.S.A.">
        <title>Evidence for at least six Hox clusters in the Japanese lamprey (Lethenteron japonicum).</title>
        <authorList>
            <person name="Mehta T.K."/>
            <person name="Ravi V."/>
            <person name="Yamasaki S."/>
            <person name="Lee A.P."/>
            <person name="Lian M.M."/>
            <person name="Tay B.H."/>
            <person name="Tohari S."/>
            <person name="Yanai S."/>
            <person name="Tay A."/>
            <person name="Brenner S."/>
            <person name="Venkatesh B."/>
        </authorList>
    </citation>
    <scope>NUCLEOTIDE SEQUENCE</scope>
</reference>
<evidence type="ECO:0000256" key="3">
    <source>
        <dbReference type="ARBA" id="ARBA00023125"/>
    </source>
</evidence>
<dbReference type="Pfam" id="PF00046">
    <property type="entry name" value="Homeodomain"/>
    <property type="match status" value="1"/>
</dbReference>
<comment type="similarity">
    <text evidence="2">Belongs to the Abd-B homeobox family.</text>
</comment>
<feature type="DNA-binding region" description="Homeobox" evidence="6">
    <location>
        <begin position="219"/>
        <end position="278"/>
    </location>
</feature>
<dbReference type="InterPro" id="IPR009057">
    <property type="entry name" value="Homeodomain-like_sf"/>
</dbReference>
<comment type="subcellular location">
    <subcellularLocation>
        <location evidence="1 6 7">Nucleus</location>
    </subcellularLocation>
</comment>
<feature type="compositionally biased region" description="Gly residues" evidence="8">
    <location>
        <begin position="106"/>
        <end position="115"/>
    </location>
</feature>
<accession>T1SAI5</accession>
<dbReference type="GO" id="GO:0005634">
    <property type="term" value="C:nucleus"/>
    <property type="evidence" value="ECO:0007669"/>
    <property type="project" value="UniProtKB-SubCell"/>
</dbReference>
<dbReference type="PANTHER" id="PTHR45874">
    <property type="entry name" value="HOMEOBOX PROTEIN ABDOMINAL-B"/>
    <property type="match status" value="1"/>
</dbReference>
<proteinExistence type="inferred from homology"/>
<feature type="domain" description="Homeobox" evidence="9">
    <location>
        <begin position="217"/>
        <end position="277"/>
    </location>
</feature>
<feature type="region of interest" description="Disordered" evidence="8">
    <location>
        <begin position="53"/>
        <end position="115"/>
    </location>
</feature>
<evidence type="ECO:0000256" key="2">
    <source>
        <dbReference type="ARBA" id="ARBA00006317"/>
    </source>
</evidence>
<evidence type="ECO:0000256" key="7">
    <source>
        <dbReference type="RuleBase" id="RU000682"/>
    </source>
</evidence>
<evidence type="ECO:0000256" key="1">
    <source>
        <dbReference type="ARBA" id="ARBA00004123"/>
    </source>
</evidence>
<sequence length="285" mass="30592">MSGPLKGVGPPLHARFYADAAPRGDPSDSIIPLPALLQSSESRRIAAFQLPDFEQPPPPHPPPTHAACGFQQHKMGGGPPWTQPGLYGPPGGGQDPPGSSWLESLTGGGGGGGLYPGMGMGSPQGSLAPYGLACRPGGCGPAPGLLQVGSDGMSVARFDAESLLFRGVVAETPDPVLGSHGDPYPEHKGDLAGTDPGEESRARLQASDPSAHWLHARAGRKKRCPYSKQQTLELEKEFLFNMYLTRDRRYEVARGLNLTERQVKIWFQNRRMKLKKMKRDKSDDP</sequence>
<gene>
    <name evidence="10" type="primary">Hox-gamma9</name>
</gene>
<dbReference type="CDD" id="cd00086">
    <property type="entry name" value="homeodomain"/>
    <property type="match status" value="1"/>
</dbReference>
<protein>
    <submittedName>
        <fullName evidence="10">Homeobox protein Hox-gamma9</fullName>
    </submittedName>
</protein>
<dbReference type="InterPro" id="IPR001356">
    <property type="entry name" value="HD"/>
</dbReference>
<keyword evidence="5 6" id="KW-0539">Nucleus</keyword>
<name>T1SAI5_LETCA</name>
<evidence type="ECO:0000256" key="4">
    <source>
        <dbReference type="ARBA" id="ARBA00023155"/>
    </source>
</evidence>
<dbReference type="GO" id="GO:0000978">
    <property type="term" value="F:RNA polymerase II cis-regulatory region sequence-specific DNA binding"/>
    <property type="evidence" value="ECO:0007669"/>
    <property type="project" value="TreeGrafter"/>
</dbReference>
<dbReference type="Gene3D" id="1.10.10.60">
    <property type="entry name" value="Homeodomain-like"/>
    <property type="match status" value="1"/>
</dbReference>
<dbReference type="PROSITE" id="PS50071">
    <property type="entry name" value="HOMEOBOX_2"/>
    <property type="match status" value="1"/>
</dbReference>
<evidence type="ECO:0000313" key="10">
    <source>
        <dbReference type="EMBL" id="AGR51132.1"/>
    </source>
</evidence>
<dbReference type="SUPFAM" id="SSF46689">
    <property type="entry name" value="Homeodomain-like"/>
    <property type="match status" value="1"/>
</dbReference>
<feature type="compositionally biased region" description="Pro residues" evidence="8">
    <location>
        <begin position="54"/>
        <end position="64"/>
    </location>
</feature>
<feature type="region of interest" description="Disordered" evidence="8">
    <location>
        <begin position="174"/>
        <end position="200"/>
    </location>
</feature>
<evidence type="ECO:0000256" key="8">
    <source>
        <dbReference type="SAM" id="MobiDB-lite"/>
    </source>
</evidence>
<dbReference type="InterPro" id="IPR046333">
    <property type="entry name" value="HXA10/ABDB-like"/>
</dbReference>
<evidence type="ECO:0000256" key="5">
    <source>
        <dbReference type="ARBA" id="ARBA00023242"/>
    </source>
</evidence>
<evidence type="ECO:0000256" key="6">
    <source>
        <dbReference type="PROSITE-ProRule" id="PRU00108"/>
    </source>
</evidence>
<keyword evidence="3 6" id="KW-0238">DNA-binding</keyword>
<evidence type="ECO:0000259" key="9">
    <source>
        <dbReference type="PROSITE" id="PS50071"/>
    </source>
</evidence>
<dbReference type="PROSITE" id="PS00027">
    <property type="entry name" value="HOMEOBOX_1"/>
    <property type="match status" value="1"/>
</dbReference>
<dbReference type="PANTHER" id="PTHR45874:SF7">
    <property type="entry name" value="HOMEOBOX PROTEIN"/>
    <property type="match status" value="1"/>
</dbReference>
<dbReference type="InterPro" id="IPR020479">
    <property type="entry name" value="HD_metazoa"/>
</dbReference>
<dbReference type="PRINTS" id="PR00024">
    <property type="entry name" value="HOMEOBOX"/>
</dbReference>
<dbReference type="InterPro" id="IPR017970">
    <property type="entry name" value="Homeobox_CS"/>
</dbReference>
<organism evidence="10">
    <name type="scientific">Lethenteron camtschaticum</name>
    <name type="common">Japanese lamprey</name>
    <name type="synonym">Lampetra japonica</name>
    <dbReference type="NCBI Taxonomy" id="980415"/>
    <lineage>
        <taxon>Eukaryota</taxon>
        <taxon>Metazoa</taxon>
        <taxon>Chordata</taxon>
        <taxon>Craniata</taxon>
        <taxon>Vertebrata</taxon>
        <taxon>Cyclostomata</taxon>
        <taxon>Hyperoartia</taxon>
        <taxon>Petromyzontiformes</taxon>
        <taxon>Petromyzontidae</taxon>
        <taxon>Lethenteron</taxon>
    </lineage>
</organism>